<protein>
    <submittedName>
        <fullName evidence="1">Uncharacterized protein</fullName>
    </submittedName>
</protein>
<proteinExistence type="predicted"/>
<accession>A0ABU7JUC8</accession>
<dbReference type="RefSeq" id="WP_330153026.1">
    <property type="nucleotide sequence ID" value="NZ_JAUZMZ010000091.1"/>
</dbReference>
<name>A0ABU7JUC8_9NOCA</name>
<organism evidence="1 2">
    <name type="scientific">Rhodococcus chondri</name>
    <dbReference type="NCBI Taxonomy" id="3065941"/>
    <lineage>
        <taxon>Bacteria</taxon>
        <taxon>Bacillati</taxon>
        <taxon>Actinomycetota</taxon>
        <taxon>Actinomycetes</taxon>
        <taxon>Mycobacteriales</taxon>
        <taxon>Nocardiaceae</taxon>
        <taxon>Rhodococcus</taxon>
    </lineage>
</organism>
<sequence length="81" mass="9640">MRRWAWVYEELRDLQAADAEDLRRQRDEERAQLAPRPALEAIPAPADEVVDLGLMHYEDAVVEVRRTTPPPRRVRRRNHRT</sequence>
<keyword evidence="2" id="KW-1185">Reference proteome</keyword>
<dbReference type="Proteomes" id="UP001331936">
    <property type="component" value="Unassembled WGS sequence"/>
</dbReference>
<comment type="caution">
    <text evidence="1">The sequence shown here is derived from an EMBL/GenBank/DDBJ whole genome shotgun (WGS) entry which is preliminary data.</text>
</comment>
<evidence type="ECO:0000313" key="1">
    <source>
        <dbReference type="EMBL" id="MEE2033632.1"/>
    </source>
</evidence>
<evidence type="ECO:0000313" key="2">
    <source>
        <dbReference type="Proteomes" id="UP001331936"/>
    </source>
</evidence>
<reference evidence="1 2" key="1">
    <citation type="submission" date="2023-08" db="EMBL/GenBank/DDBJ databases">
        <authorList>
            <person name="Girao M."/>
            <person name="Carvalho M.F."/>
        </authorList>
    </citation>
    <scope>NUCLEOTIDE SEQUENCE [LARGE SCALE GENOMIC DNA]</scope>
    <source>
        <strain evidence="1 2">CC-R104</strain>
    </source>
</reference>
<gene>
    <name evidence="1" type="ORF">Q8814_16150</name>
</gene>
<dbReference type="EMBL" id="JAUZMZ010000091">
    <property type="protein sequence ID" value="MEE2033632.1"/>
    <property type="molecule type" value="Genomic_DNA"/>
</dbReference>